<dbReference type="PROSITE" id="PS50937">
    <property type="entry name" value="HTH_MERR_2"/>
    <property type="match status" value="1"/>
</dbReference>
<evidence type="ECO:0000313" key="3">
    <source>
        <dbReference type="EMBL" id="QNN50554.1"/>
    </source>
</evidence>
<dbReference type="GO" id="GO:0003700">
    <property type="term" value="F:DNA-binding transcription factor activity"/>
    <property type="evidence" value="ECO:0007669"/>
    <property type="project" value="InterPro"/>
</dbReference>
<feature type="domain" description="HTH merR-type" evidence="2">
    <location>
        <begin position="19"/>
        <end position="77"/>
    </location>
</feature>
<dbReference type="EMBL" id="CP060712">
    <property type="protein sequence ID" value="QNN50554.1"/>
    <property type="molecule type" value="Genomic_DNA"/>
</dbReference>
<dbReference type="CDD" id="cd00592">
    <property type="entry name" value="HTH_MerR-like"/>
    <property type="match status" value="1"/>
</dbReference>
<dbReference type="Pfam" id="PF13411">
    <property type="entry name" value="MerR_1"/>
    <property type="match status" value="1"/>
</dbReference>
<name>A0A7G9R4M9_9MICO</name>
<dbReference type="PANTHER" id="PTHR30204">
    <property type="entry name" value="REDOX-CYCLING DRUG-SENSING TRANSCRIPTIONAL ACTIVATOR SOXR"/>
    <property type="match status" value="1"/>
</dbReference>
<evidence type="ECO:0000313" key="4">
    <source>
        <dbReference type="Proteomes" id="UP000515976"/>
    </source>
</evidence>
<gene>
    <name evidence="3" type="ORF">H9L10_06135</name>
</gene>
<dbReference type="InterPro" id="IPR009061">
    <property type="entry name" value="DNA-bd_dom_put_sf"/>
</dbReference>
<dbReference type="Gene3D" id="1.10.1660.10">
    <property type="match status" value="1"/>
</dbReference>
<dbReference type="InterPro" id="IPR047057">
    <property type="entry name" value="MerR_fam"/>
</dbReference>
<reference evidence="3 4" key="1">
    <citation type="submission" date="2020-08" db="EMBL/GenBank/DDBJ databases">
        <title>Genome sequence of Phycicoccus endophyticus JCM 31784T.</title>
        <authorList>
            <person name="Hyun D.-W."/>
            <person name="Bae J.-W."/>
        </authorList>
    </citation>
    <scope>NUCLEOTIDE SEQUENCE [LARGE SCALE GENOMIC DNA]</scope>
    <source>
        <strain evidence="3 4">JCM 31784</strain>
    </source>
</reference>
<protein>
    <submittedName>
        <fullName evidence="3">MerR family transcriptional regulator</fullName>
    </submittedName>
</protein>
<keyword evidence="4" id="KW-1185">Reference proteome</keyword>
<organism evidence="3 4">
    <name type="scientific">Phycicoccus endophyticus</name>
    <dbReference type="NCBI Taxonomy" id="1690220"/>
    <lineage>
        <taxon>Bacteria</taxon>
        <taxon>Bacillati</taxon>
        <taxon>Actinomycetota</taxon>
        <taxon>Actinomycetes</taxon>
        <taxon>Micrococcales</taxon>
        <taxon>Intrasporangiaceae</taxon>
        <taxon>Phycicoccus</taxon>
    </lineage>
</organism>
<dbReference type="KEGG" id="pei:H9L10_06135"/>
<dbReference type="SUPFAM" id="SSF46955">
    <property type="entry name" value="Putative DNA-binding domain"/>
    <property type="match status" value="1"/>
</dbReference>
<evidence type="ECO:0000259" key="2">
    <source>
        <dbReference type="PROSITE" id="PS50937"/>
    </source>
</evidence>
<dbReference type="SMART" id="SM00422">
    <property type="entry name" value="HTH_MERR"/>
    <property type="match status" value="1"/>
</dbReference>
<keyword evidence="1" id="KW-0238">DNA-binding</keyword>
<dbReference type="PANTHER" id="PTHR30204:SF89">
    <property type="entry name" value="HTH MERR-TYPE DOMAIN-CONTAINING PROTEIN"/>
    <property type="match status" value="1"/>
</dbReference>
<dbReference type="GO" id="GO:0003677">
    <property type="term" value="F:DNA binding"/>
    <property type="evidence" value="ECO:0007669"/>
    <property type="project" value="UniProtKB-KW"/>
</dbReference>
<dbReference type="InterPro" id="IPR000551">
    <property type="entry name" value="MerR-type_HTH_dom"/>
</dbReference>
<proteinExistence type="predicted"/>
<dbReference type="AlphaFoldDB" id="A0A7G9R4M9"/>
<sequence>MPARTIGAVVRELVEEFPDVTISKIRFLEAEGLLTPERAPSGYRRYGPDDVERLRYVLRAQRDHFWPLRVIKEALAAADRGLEPGGPDHPPWVPEAGPDPDLPDAAAVRAGQALRVTAAELGRASGLEPAAVAELVEHGLLAPGGDGGFDVQALRAARAAAGLAGFGLEARHLRAVRVAVDRELGLAEQVLGPRRGEDAERATEEVARLLLALHAALLRSALERPE</sequence>
<dbReference type="RefSeq" id="WP_166098473.1">
    <property type="nucleotide sequence ID" value="NZ_CP060712.1"/>
</dbReference>
<accession>A0A7G9R4M9</accession>
<dbReference type="Proteomes" id="UP000515976">
    <property type="component" value="Chromosome"/>
</dbReference>
<evidence type="ECO:0000256" key="1">
    <source>
        <dbReference type="ARBA" id="ARBA00023125"/>
    </source>
</evidence>